<proteinExistence type="predicted"/>
<dbReference type="Gene3D" id="1.20.1280.50">
    <property type="match status" value="1"/>
</dbReference>
<dbReference type="Gene3D" id="3.80.10.10">
    <property type="entry name" value="Ribonuclease Inhibitor"/>
    <property type="match status" value="1"/>
</dbReference>
<dbReference type="Pfam" id="PF12937">
    <property type="entry name" value="F-box-like"/>
    <property type="match status" value="1"/>
</dbReference>
<dbReference type="Proteomes" id="UP000749646">
    <property type="component" value="Unassembled WGS sequence"/>
</dbReference>
<dbReference type="SUPFAM" id="SSF81383">
    <property type="entry name" value="F-box domain"/>
    <property type="match status" value="1"/>
</dbReference>
<dbReference type="InterPro" id="IPR032675">
    <property type="entry name" value="LRR_dom_sf"/>
</dbReference>
<keyword evidence="3" id="KW-1185">Reference proteome</keyword>
<name>A0A9P6LSC0_9FUNG</name>
<reference evidence="2" key="1">
    <citation type="journal article" date="2020" name="Fungal Divers.">
        <title>Resolving the Mortierellaceae phylogeny through synthesis of multi-gene phylogenetics and phylogenomics.</title>
        <authorList>
            <person name="Vandepol N."/>
            <person name="Liber J."/>
            <person name="Desiro A."/>
            <person name="Na H."/>
            <person name="Kennedy M."/>
            <person name="Barry K."/>
            <person name="Grigoriev I.V."/>
            <person name="Miller A.N."/>
            <person name="O'Donnell K."/>
            <person name="Stajich J.E."/>
            <person name="Bonito G."/>
        </authorList>
    </citation>
    <scope>NUCLEOTIDE SEQUENCE</scope>
    <source>
        <strain evidence="2">MES-2147</strain>
    </source>
</reference>
<dbReference type="SUPFAM" id="SSF52047">
    <property type="entry name" value="RNI-like"/>
    <property type="match status" value="1"/>
</dbReference>
<feature type="domain" description="F-box" evidence="1">
    <location>
        <begin position="10"/>
        <end position="47"/>
    </location>
</feature>
<gene>
    <name evidence="2" type="ORF">BGZ65_001789</name>
</gene>
<dbReference type="EMBL" id="JAAAHW010009716">
    <property type="protein sequence ID" value="KAF9937111.1"/>
    <property type="molecule type" value="Genomic_DNA"/>
</dbReference>
<sequence>MESVKPLDLPEIQHYVAGYLNKKELLQCILVCKSWNQSFLPYLWESIKAAWLVVPGMNNDENKLTQVTSPEVLQRHSHLVKTVHISRQSHKQYTIRYPNLRSLNLMEGYWYMLCHVQVQEDQEEETDDAVEKKFTALITLNPTIIRLNITNLPWYYSADFWTAVSEGLPHLRELSVAMSTIQDESSICAFWSTCVRLETIDFNDSTIPSFATITNDMTFASIRKLHLMFVRVLDVEEQLDLITRCQNLEDLLWAPVLSEGTEVAMSDKFKIIAEAGTWPKLTALSVYFQMQDKDLASILESRTTPLRKFEFQGAAYGTSTPPFHCTYRIIHRHFHTLVHLDIRYTTALTSPMHQEILSSCPSLDWFSGGDFAARDALDGEPWVCQWIRTFRVHFVFEDHEQHLQPLIFKRLSKLFRLEDLGGGFDNRETRGLDFRLSSGLGALSTLTRLRDVHVGVMQSVGFDEIEWAIVHWTERRQLFGSINADEAITIALKQRLRESIIPAS</sequence>
<evidence type="ECO:0000313" key="3">
    <source>
        <dbReference type="Proteomes" id="UP000749646"/>
    </source>
</evidence>
<dbReference type="AlphaFoldDB" id="A0A9P6LSC0"/>
<evidence type="ECO:0000259" key="1">
    <source>
        <dbReference type="Pfam" id="PF12937"/>
    </source>
</evidence>
<organism evidence="2 3">
    <name type="scientific">Modicella reniformis</name>
    <dbReference type="NCBI Taxonomy" id="1440133"/>
    <lineage>
        <taxon>Eukaryota</taxon>
        <taxon>Fungi</taxon>
        <taxon>Fungi incertae sedis</taxon>
        <taxon>Mucoromycota</taxon>
        <taxon>Mortierellomycotina</taxon>
        <taxon>Mortierellomycetes</taxon>
        <taxon>Mortierellales</taxon>
        <taxon>Mortierellaceae</taxon>
        <taxon>Modicella</taxon>
    </lineage>
</organism>
<protein>
    <recommendedName>
        <fullName evidence="1">F-box domain-containing protein</fullName>
    </recommendedName>
</protein>
<dbReference type="InterPro" id="IPR036047">
    <property type="entry name" value="F-box-like_dom_sf"/>
</dbReference>
<dbReference type="InterPro" id="IPR001810">
    <property type="entry name" value="F-box_dom"/>
</dbReference>
<evidence type="ECO:0000313" key="2">
    <source>
        <dbReference type="EMBL" id="KAF9937111.1"/>
    </source>
</evidence>
<comment type="caution">
    <text evidence="2">The sequence shown here is derived from an EMBL/GenBank/DDBJ whole genome shotgun (WGS) entry which is preliminary data.</text>
</comment>
<dbReference type="OrthoDB" id="2432222at2759"/>
<accession>A0A9P6LSC0</accession>